<dbReference type="Pfam" id="PF07751">
    <property type="entry name" value="Abi_2"/>
    <property type="match status" value="1"/>
</dbReference>
<sequence length="338" mass="40135">MKPYMNNEELIDELVIHKNINRETIPENIFNERGYTTLVSPYKRLICTNFDTMRQEYIYKENGDFAEYINLAKIDDFISNKFSMYIECFEKHFKTYVAEKLSEKFKDTNLSCNDYSELSRLSSCLPSTERIQHCHNILQLDCHFNCYDLLYFDKMYNSNMREVQANKNIIANRRRALDTILKLNTTHGYSSNMLIQHNFNKNTVPPIWGVIHTLSLGDVLALYNMLKIQDRLSFCQAIYKKQNVSYREINALSSNINFIRKIRNNINHYEPLIPVLLKYQDEGKEEAIFKILDLLKDLYYSGNIHSINVVRRVKFQKLSKCDYNKKQVVYLNKILRNI</sequence>
<gene>
    <name evidence="1" type="ORF">DWV56_04825</name>
</gene>
<accession>A0A413CV36</accession>
<protein>
    <submittedName>
        <fullName evidence="1">Abi family protein</fullName>
    </submittedName>
</protein>
<comment type="caution">
    <text evidence="1">The sequence shown here is derived from an EMBL/GenBank/DDBJ whole genome shotgun (WGS) entry which is preliminary data.</text>
</comment>
<evidence type="ECO:0000313" key="1">
    <source>
        <dbReference type="EMBL" id="RGW75520.1"/>
    </source>
</evidence>
<dbReference type="EMBL" id="QSAT01000011">
    <property type="protein sequence ID" value="RGW75520.1"/>
    <property type="molecule type" value="Genomic_DNA"/>
</dbReference>
<reference evidence="1 2" key="1">
    <citation type="submission" date="2018-08" db="EMBL/GenBank/DDBJ databases">
        <title>A genome reference for cultivated species of the human gut microbiota.</title>
        <authorList>
            <person name="Zou Y."/>
            <person name="Xue W."/>
            <person name="Luo G."/>
        </authorList>
    </citation>
    <scope>NUCLEOTIDE SEQUENCE [LARGE SCALE GENOMIC DNA]</scope>
    <source>
        <strain evidence="1 2">AF10-31</strain>
    </source>
</reference>
<evidence type="ECO:0000313" key="2">
    <source>
        <dbReference type="Proteomes" id="UP000284651"/>
    </source>
</evidence>
<dbReference type="Proteomes" id="UP000284651">
    <property type="component" value="Unassembled WGS sequence"/>
</dbReference>
<organism evidence="1 2">
    <name type="scientific">Holdemanella biformis</name>
    <dbReference type="NCBI Taxonomy" id="1735"/>
    <lineage>
        <taxon>Bacteria</taxon>
        <taxon>Bacillati</taxon>
        <taxon>Bacillota</taxon>
        <taxon>Erysipelotrichia</taxon>
        <taxon>Erysipelotrichales</taxon>
        <taxon>Erysipelotrichaceae</taxon>
        <taxon>Holdemanella</taxon>
    </lineage>
</organism>
<dbReference type="InterPro" id="IPR011664">
    <property type="entry name" value="Abi_system_AbiD/AbiF-like"/>
</dbReference>
<proteinExistence type="predicted"/>
<dbReference type="RefSeq" id="WP_040466013.1">
    <property type="nucleotide sequence ID" value="NZ_CABLCL010000016.1"/>
</dbReference>
<dbReference type="AlphaFoldDB" id="A0A413CV36"/>
<name>A0A413CV36_9FIRM</name>